<dbReference type="GO" id="GO:0030327">
    <property type="term" value="P:prenylated protein catabolic process"/>
    <property type="evidence" value="ECO:0007669"/>
    <property type="project" value="TreeGrafter"/>
</dbReference>
<evidence type="ECO:0000256" key="4">
    <source>
        <dbReference type="ARBA" id="ARBA00022729"/>
    </source>
</evidence>
<evidence type="ECO:0000256" key="3">
    <source>
        <dbReference type="ARBA" id="ARBA00022630"/>
    </source>
</evidence>
<comment type="similarity">
    <text evidence="2">Belongs to the prenylcysteine oxidase family.</text>
</comment>
<dbReference type="InterPro" id="IPR010795">
    <property type="entry name" value="Prenylcys_lyase"/>
</dbReference>
<keyword evidence="5" id="KW-0274">FAD</keyword>
<dbReference type="GO" id="GO:0030328">
    <property type="term" value="P:prenylcysteine catabolic process"/>
    <property type="evidence" value="ECO:0007669"/>
    <property type="project" value="InterPro"/>
</dbReference>
<dbReference type="Pfam" id="PF07156">
    <property type="entry name" value="Prenylcys_lyase"/>
    <property type="match status" value="1"/>
</dbReference>
<evidence type="ECO:0000256" key="8">
    <source>
        <dbReference type="SAM" id="SignalP"/>
    </source>
</evidence>
<feature type="domain" description="Prenylcysteine lyase" evidence="9">
    <location>
        <begin position="142"/>
        <end position="479"/>
    </location>
</feature>
<evidence type="ECO:0000256" key="2">
    <source>
        <dbReference type="ARBA" id="ARBA00009967"/>
    </source>
</evidence>
<keyword evidence="3" id="KW-0285">Flavoprotein</keyword>
<dbReference type="Gene3D" id="1.10.405.20">
    <property type="match status" value="1"/>
</dbReference>
<organism evidence="10 11">
    <name type="scientific">Piedraia hortae CBS 480.64</name>
    <dbReference type="NCBI Taxonomy" id="1314780"/>
    <lineage>
        <taxon>Eukaryota</taxon>
        <taxon>Fungi</taxon>
        <taxon>Dikarya</taxon>
        <taxon>Ascomycota</taxon>
        <taxon>Pezizomycotina</taxon>
        <taxon>Dothideomycetes</taxon>
        <taxon>Dothideomycetidae</taxon>
        <taxon>Capnodiales</taxon>
        <taxon>Piedraiaceae</taxon>
        <taxon>Piedraia</taxon>
    </lineage>
</organism>
<dbReference type="PANTHER" id="PTHR15944:SF0">
    <property type="entry name" value="PRENYLCYSTEINE LYASE DOMAIN-CONTAINING PROTEIN"/>
    <property type="match status" value="1"/>
</dbReference>
<keyword evidence="7" id="KW-0325">Glycoprotein</keyword>
<evidence type="ECO:0000256" key="1">
    <source>
        <dbReference type="ARBA" id="ARBA00001974"/>
    </source>
</evidence>
<name>A0A6A7BWU1_9PEZI</name>
<dbReference type="InterPro" id="IPR036188">
    <property type="entry name" value="FAD/NAD-bd_sf"/>
</dbReference>
<sequence length="483" mass="53593">MKPTLLLALPLVFASQQEVLFPRPRSVAVIGSGAAGSSLAYHLSILSNHSMRITVFEQNSYIGGRSTTVFPYGNTTHYEPIELGASIFVKANRLLWDAVERYNLQLSSLHKAPREETSLHDEPEPPALGIYDGEEMVYETSHSQSKLSRLLDLIYRYGLAPLKTRRLVASVLEKFCTMYTGLPWTSLGAVAEGAGLIPVVNSTGELFLSESGVEERFAREIIQAATRVNYAQNLFQIHGLDTMVSLAAEGAVAVRGGNWLIFERWLVDAEVNLRLDTRVRRVDRSADGGVEVTFDRPDGVEAKEAFDAVVVTGPLSQSGIILSDPEEQVDYVTLHVTLITATERVSRTWLNGEPVPDVVLTTLPPDSAKNPGFFSLSLLDILPGPKSGKREYLYKLFSPQPLDEEGLSRMFPSANAVTWLHRKEWKSYPYAVPRAKFPAEQLGHGIYSTGGMDPFISTMESNALMGKNMAHLLMRDFKLRRDY</sequence>
<dbReference type="SUPFAM" id="SSF51905">
    <property type="entry name" value="FAD/NAD(P)-binding domain"/>
    <property type="match status" value="1"/>
</dbReference>
<dbReference type="Pfam" id="PF13450">
    <property type="entry name" value="NAD_binding_8"/>
    <property type="match status" value="1"/>
</dbReference>
<dbReference type="InterPro" id="IPR017046">
    <property type="entry name" value="Prenylcysteine_Oxase1"/>
</dbReference>
<dbReference type="Gene3D" id="3.50.50.60">
    <property type="entry name" value="FAD/NAD(P)-binding domain"/>
    <property type="match status" value="2"/>
</dbReference>
<evidence type="ECO:0000256" key="5">
    <source>
        <dbReference type="ARBA" id="ARBA00022827"/>
    </source>
</evidence>
<evidence type="ECO:0000313" key="11">
    <source>
        <dbReference type="Proteomes" id="UP000799421"/>
    </source>
</evidence>
<dbReference type="AlphaFoldDB" id="A0A6A7BWU1"/>
<dbReference type="OrthoDB" id="437369at2759"/>
<evidence type="ECO:0000313" key="10">
    <source>
        <dbReference type="EMBL" id="KAF2859542.1"/>
    </source>
</evidence>
<keyword evidence="11" id="KW-1185">Reference proteome</keyword>
<dbReference type="Proteomes" id="UP000799421">
    <property type="component" value="Unassembled WGS sequence"/>
</dbReference>
<dbReference type="EMBL" id="MU005991">
    <property type="protein sequence ID" value="KAF2859542.1"/>
    <property type="molecule type" value="Genomic_DNA"/>
</dbReference>
<reference evidence="10" key="1">
    <citation type="journal article" date="2020" name="Stud. Mycol.">
        <title>101 Dothideomycetes genomes: a test case for predicting lifestyles and emergence of pathogens.</title>
        <authorList>
            <person name="Haridas S."/>
            <person name="Albert R."/>
            <person name="Binder M."/>
            <person name="Bloem J."/>
            <person name="Labutti K."/>
            <person name="Salamov A."/>
            <person name="Andreopoulos B."/>
            <person name="Baker S."/>
            <person name="Barry K."/>
            <person name="Bills G."/>
            <person name="Bluhm B."/>
            <person name="Cannon C."/>
            <person name="Castanera R."/>
            <person name="Culley D."/>
            <person name="Daum C."/>
            <person name="Ezra D."/>
            <person name="Gonzalez J."/>
            <person name="Henrissat B."/>
            <person name="Kuo A."/>
            <person name="Liang C."/>
            <person name="Lipzen A."/>
            <person name="Lutzoni F."/>
            <person name="Magnuson J."/>
            <person name="Mondo S."/>
            <person name="Nolan M."/>
            <person name="Ohm R."/>
            <person name="Pangilinan J."/>
            <person name="Park H.-J."/>
            <person name="Ramirez L."/>
            <person name="Alfaro M."/>
            <person name="Sun H."/>
            <person name="Tritt A."/>
            <person name="Yoshinaga Y."/>
            <person name="Zwiers L.-H."/>
            <person name="Turgeon B."/>
            <person name="Goodwin S."/>
            <person name="Spatafora J."/>
            <person name="Crous P."/>
            <person name="Grigoriev I."/>
        </authorList>
    </citation>
    <scope>NUCLEOTIDE SEQUENCE</scope>
    <source>
        <strain evidence="10">CBS 480.64</strain>
    </source>
</reference>
<accession>A0A6A7BWU1</accession>
<evidence type="ECO:0000256" key="7">
    <source>
        <dbReference type="ARBA" id="ARBA00023180"/>
    </source>
</evidence>
<comment type="cofactor">
    <cofactor evidence="1">
        <name>FAD</name>
        <dbReference type="ChEBI" id="CHEBI:57692"/>
    </cofactor>
</comment>
<feature type="chain" id="PRO_5025468142" evidence="8">
    <location>
        <begin position="17"/>
        <end position="483"/>
    </location>
</feature>
<dbReference type="PIRSF" id="PIRSF036292">
    <property type="entry name" value="Prenylcysteine_oxidase"/>
    <property type="match status" value="1"/>
</dbReference>
<proteinExistence type="inferred from homology"/>
<dbReference type="PANTHER" id="PTHR15944">
    <property type="entry name" value="FARNESYLCYSTEINE LYASE"/>
    <property type="match status" value="1"/>
</dbReference>
<gene>
    <name evidence="10" type="ORF">K470DRAFT_282572</name>
</gene>
<protein>
    <submittedName>
        <fullName evidence="10">FAD/NAD(P)-binding domain-containing protein</fullName>
    </submittedName>
</protein>
<keyword evidence="6" id="KW-0560">Oxidoreductase</keyword>
<dbReference type="GO" id="GO:0001735">
    <property type="term" value="F:prenylcysteine oxidase activity"/>
    <property type="evidence" value="ECO:0007669"/>
    <property type="project" value="InterPro"/>
</dbReference>
<evidence type="ECO:0000256" key="6">
    <source>
        <dbReference type="ARBA" id="ARBA00023002"/>
    </source>
</evidence>
<evidence type="ECO:0000259" key="9">
    <source>
        <dbReference type="Pfam" id="PF07156"/>
    </source>
</evidence>
<keyword evidence="4 8" id="KW-0732">Signal</keyword>
<feature type="signal peptide" evidence="8">
    <location>
        <begin position="1"/>
        <end position="16"/>
    </location>
</feature>